<evidence type="ECO:0000313" key="2">
    <source>
        <dbReference type="EMBL" id="KAJ8797757.1"/>
    </source>
</evidence>
<protein>
    <submittedName>
        <fullName evidence="2">Uncharacterized protein</fullName>
    </submittedName>
</protein>
<accession>A0AB34HZY5</accession>
<dbReference type="AlphaFoldDB" id="A0AB34HZY5"/>
<evidence type="ECO:0000256" key="1">
    <source>
        <dbReference type="SAM" id="MobiDB-lite"/>
    </source>
</evidence>
<organism evidence="2 3">
    <name type="scientific">Eschrichtius robustus</name>
    <name type="common">California gray whale</name>
    <name type="synonym">Eschrichtius gibbosus</name>
    <dbReference type="NCBI Taxonomy" id="9764"/>
    <lineage>
        <taxon>Eukaryota</taxon>
        <taxon>Metazoa</taxon>
        <taxon>Chordata</taxon>
        <taxon>Craniata</taxon>
        <taxon>Vertebrata</taxon>
        <taxon>Euteleostomi</taxon>
        <taxon>Mammalia</taxon>
        <taxon>Eutheria</taxon>
        <taxon>Laurasiatheria</taxon>
        <taxon>Artiodactyla</taxon>
        <taxon>Whippomorpha</taxon>
        <taxon>Cetacea</taxon>
        <taxon>Mysticeti</taxon>
        <taxon>Eschrichtiidae</taxon>
        <taxon>Eschrichtius</taxon>
    </lineage>
</organism>
<dbReference type="EMBL" id="JAIQCJ010000154">
    <property type="protein sequence ID" value="KAJ8797757.1"/>
    <property type="molecule type" value="Genomic_DNA"/>
</dbReference>
<proteinExistence type="predicted"/>
<keyword evidence="3" id="KW-1185">Reference proteome</keyword>
<reference evidence="2 3" key="1">
    <citation type="submission" date="2022-11" db="EMBL/GenBank/DDBJ databases">
        <title>Whole genome sequence of Eschrichtius robustus ER-17-0199.</title>
        <authorList>
            <person name="Bruniche-Olsen A."/>
            <person name="Black A.N."/>
            <person name="Fields C.J."/>
            <person name="Walden K."/>
            <person name="Dewoody J.A."/>
        </authorList>
    </citation>
    <scope>NUCLEOTIDE SEQUENCE [LARGE SCALE GENOMIC DNA]</scope>
    <source>
        <strain evidence="2">ER-17-0199</strain>
        <tissue evidence="2">Blubber</tissue>
    </source>
</reference>
<gene>
    <name evidence="2" type="ORF">J1605_016959</name>
</gene>
<name>A0AB34HZY5_ESCRO</name>
<feature type="region of interest" description="Disordered" evidence="1">
    <location>
        <begin position="25"/>
        <end position="44"/>
    </location>
</feature>
<feature type="compositionally biased region" description="Polar residues" evidence="1">
    <location>
        <begin position="31"/>
        <end position="44"/>
    </location>
</feature>
<sequence>MRAQVWPLVQEVVLPGSVGPLTSLLWDPETKTTQPHSEVSTGRSSRGERGLLFVAVQGLLIAVSEFNPLTFTSVIECEKPNNDLTRFRGCM</sequence>
<evidence type="ECO:0000313" key="3">
    <source>
        <dbReference type="Proteomes" id="UP001159641"/>
    </source>
</evidence>
<dbReference type="Proteomes" id="UP001159641">
    <property type="component" value="Unassembled WGS sequence"/>
</dbReference>
<comment type="caution">
    <text evidence="2">The sequence shown here is derived from an EMBL/GenBank/DDBJ whole genome shotgun (WGS) entry which is preliminary data.</text>
</comment>